<proteinExistence type="inferred from homology"/>
<reference evidence="7 8" key="1">
    <citation type="submission" date="2021-08" db="EMBL/GenBank/DDBJ databases">
        <title>Draft Genome Sequence of Phanerochaete sordida strain YK-624.</title>
        <authorList>
            <person name="Mori T."/>
            <person name="Dohra H."/>
            <person name="Suzuki T."/>
            <person name="Kawagishi H."/>
            <person name="Hirai H."/>
        </authorList>
    </citation>
    <scope>NUCLEOTIDE SEQUENCE [LARGE SCALE GENOMIC DNA]</scope>
    <source>
        <strain evidence="7 8">YK-624</strain>
    </source>
</reference>
<dbReference type="EMBL" id="BPQB01000073">
    <property type="protein sequence ID" value="GJE97543.1"/>
    <property type="molecule type" value="Genomic_DNA"/>
</dbReference>
<organism evidence="7 8">
    <name type="scientific">Phanerochaete sordida</name>
    <dbReference type="NCBI Taxonomy" id="48140"/>
    <lineage>
        <taxon>Eukaryota</taxon>
        <taxon>Fungi</taxon>
        <taxon>Dikarya</taxon>
        <taxon>Basidiomycota</taxon>
        <taxon>Agaricomycotina</taxon>
        <taxon>Agaricomycetes</taxon>
        <taxon>Polyporales</taxon>
        <taxon>Phanerochaetaceae</taxon>
        <taxon>Phanerochaete</taxon>
    </lineage>
</organism>
<dbReference type="Gene3D" id="3.40.50.300">
    <property type="entry name" value="P-loop containing nucleotide triphosphate hydrolases"/>
    <property type="match status" value="1"/>
</dbReference>
<dbReference type="InterPro" id="IPR000641">
    <property type="entry name" value="CbxX/CfxQ"/>
</dbReference>
<dbReference type="SUPFAM" id="SSF52540">
    <property type="entry name" value="P-loop containing nucleoside triphosphate hydrolases"/>
    <property type="match status" value="1"/>
</dbReference>
<keyword evidence="3" id="KW-0067">ATP-binding</keyword>
<evidence type="ECO:0000256" key="3">
    <source>
        <dbReference type="ARBA" id="ARBA00022840"/>
    </source>
</evidence>
<dbReference type="PANTHER" id="PTHR43392">
    <property type="entry name" value="AAA-TYPE ATPASE FAMILY PROTEIN / ANKYRIN REPEAT FAMILY PROTEIN"/>
    <property type="match status" value="1"/>
</dbReference>
<dbReference type="GO" id="GO:0016887">
    <property type="term" value="F:ATP hydrolysis activity"/>
    <property type="evidence" value="ECO:0007669"/>
    <property type="project" value="InterPro"/>
</dbReference>
<dbReference type="SMART" id="SM00382">
    <property type="entry name" value="AAA"/>
    <property type="match status" value="1"/>
</dbReference>
<dbReference type="Gene3D" id="1.10.8.60">
    <property type="match status" value="1"/>
</dbReference>
<gene>
    <name evidence="7" type="ORF">PsYK624_137640</name>
</gene>
<keyword evidence="8" id="KW-1185">Reference proteome</keyword>
<feature type="coiled-coil region" evidence="4">
    <location>
        <begin position="504"/>
        <end position="560"/>
    </location>
</feature>
<dbReference type="AlphaFoldDB" id="A0A9P3LJN3"/>
<evidence type="ECO:0000259" key="6">
    <source>
        <dbReference type="SMART" id="SM00382"/>
    </source>
</evidence>
<evidence type="ECO:0000313" key="8">
    <source>
        <dbReference type="Proteomes" id="UP000703269"/>
    </source>
</evidence>
<keyword evidence="2" id="KW-0547">Nucleotide-binding</keyword>
<dbReference type="InterPro" id="IPR003593">
    <property type="entry name" value="AAA+_ATPase"/>
</dbReference>
<evidence type="ECO:0000256" key="4">
    <source>
        <dbReference type="SAM" id="Coils"/>
    </source>
</evidence>
<comment type="similarity">
    <text evidence="1">Belongs to the CbxX/CfxQ family.</text>
</comment>
<evidence type="ECO:0000256" key="2">
    <source>
        <dbReference type="ARBA" id="ARBA00022741"/>
    </source>
</evidence>
<protein>
    <recommendedName>
        <fullName evidence="6">AAA+ ATPase domain-containing protein</fullName>
    </recommendedName>
</protein>
<dbReference type="PANTHER" id="PTHR43392:SF2">
    <property type="entry name" value="AAA-TYPE ATPASE FAMILY PROTEIN _ ANKYRIN REPEAT FAMILY PROTEIN"/>
    <property type="match status" value="1"/>
</dbReference>
<evidence type="ECO:0000313" key="7">
    <source>
        <dbReference type="EMBL" id="GJE97543.1"/>
    </source>
</evidence>
<dbReference type="InterPro" id="IPR041627">
    <property type="entry name" value="AAA_lid_6"/>
</dbReference>
<evidence type="ECO:0000256" key="5">
    <source>
        <dbReference type="SAM" id="MobiDB-lite"/>
    </source>
</evidence>
<evidence type="ECO:0000256" key="1">
    <source>
        <dbReference type="ARBA" id="ARBA00010378"/>
    </source>
</evidence>
<dbReference type="Pfam" id="PF17866">
    <property type="entry name" value="AAA_lid_6"/>
    <property type="match status" value="1"/>
</dbReference>
<feature type="region of interest" description="Disordered" evidence="5">
    <location>
        <begin position="472"/>
        <end position="496"/>
    </location>
</feature>
<dbReference type="GO" id="GO:0005524">
    <property type="term" value="F:ATP binding"/>
    <property type="evidence" value="ECO:0007669"/>
    <property type="project" value="UniProtKB-KW"/>
</dbReference>
<dbReference type="Proteomes" id="UP000703269">
    <property type="component" value="Unassembled WGS sequence"/>
</dbReference>
<feature type="compositionally biased region" description="Basic and acidic residues" evidence="5">
    <location>
        <begin position="472"/>
        <end position="491"/>
    </location>
</feature>
<comment type="caution">
    <text evidence="7">The sequence shown here is derived from an EMBL/GenBank/DDBJ whole genome shotgun (WGS) entry which is preliminary data.</text>
</comment>
<keyword evidence="4" id="KW-0175">Coiled coil</keyword>
<dbReference type="InterPro" id="IPR050773">
    <property type="entry name" value="CbxX/CfxQ_RuBisCO_ESX"/>
</dbReference>
<dbReference type="Pfam" id="PF00004">
    <property type="entry name" value="AAA"/>
    <property type="match status" value="1"/>
</dbReference>
<dbReference type="OrthoDB" id="2423195at2759"/>
<dbReference type="InterPro" id="IPR027417">
    <property type="entry name" value="P-loop_NTPase"/>
</dbReference>
<dbReference type="PRINTS" id="PR00819">
    <property type="entry name" value="CBXCFQXSUPER"/>
</dbReference>
<sequence length="592" mass="66412">MRHHVRLRDSDERNVPSEAFTGRIVSVSLTEKQNVNPGLSRRFAIEDAFLFEDFTDSELREILDLKLRDQHLDATTEAKDVAISMLARARNRPNFGNGGEVENTLTKAKNNHRARILQLPEIQAKSPISHYRDVIFEPVDFDPGFDRADRFDESLERLFEGLAGCQHIAGKIKKYHHMIRTQRQLGVSGEKLWTHLPTAFVFRGPPGTGKTTVARKMGQVFYEMGFLAFPDVVECSASDLVGQYVGHTGPKTKELFKRALGKVLFVDEAYRLSEGSYAREAVNELVGLLAPDASPKLIVIIAGYVEEMEDLLALNPGLASRFPEKFDFHSLSPAHSVEILKNTLAESNVECRALDGPSSKGYKEITDLIGKLTILHSWGNGRDIKTLSRQMAMHAFTNVPRSNPPTSMFHLSGVDAISCVQDMLADRSTSVARPPPARLVKDELMAQLRRPKAATMPKVTTTRTARAAAEDVRFAEQQRTHAHTQDGRDPGVSDDVWNQLQSDKERAKGEAQSRREELRRLEVDAQGASGEQLRVIEARRQKLREEESREERVQQRLRQMGLCPLGFKWIKQVGGYRCAGGTHWVSNSDLGL</sequence>
<accession>A0A9P3LJN3</accession>
<name>A0A9P3LJN3_9APHY</name>
<dbReference type="FunFam" id="3.40.50.300:FF:000216">
    <property type="entry name" value="Type VII secretion ATPase EccA"/>
    <property type="match status" value="1"/>
</dbReference>
<feature type="domain" description="AAA+ ATPase" evidence="6">
    <location>
        <begin position="196"/>
        <end position="332"/>
    </location>
</feature>
<dbReference type="InterPro" id="IPR003959">
    <property type="entry name" value="ATPase_AAA_core"/>
</dbReference>